<dbReference type="SUPFAM" id="SSF52172">
    <property type="entry name" value="CheY-like"/>
    <property type="match status" value="1"/>
</dbReference>
<dbReference type="Proteomes" id="UP000230407">
    <property type="component" value="Unassembled WGS sequence"/>
</dbReference>
<evidence type="ECO:0000256" key="1">
    <source>
        <dbReference type="ARBA" id="ARBA00023015"/>
    </source>
</evidence>
<keyword evidence="2 6" id="KW-0238">DNA-binding</keyword>
<gene>
    <name evidence="6" type="ORF">CUT44_17675</name>
</gene>
<reference evidence="6 7" key="1">
    <citation type="submission" date="2017-11" db="EMBL/GenBank/DDBJ databases">
        <title>Streptomyces carmine sp. nov., a novel actinomycete isolated from Sophora alopecuroides in Xinjiang, China.</title>
        <authorList>
            <person name="Wang Y."/>
            <person name="Luo X."/>
            <person name="Wan C."/>
            <person name="Zhang L."/>
        </authorList>
    </citation>
    <scope>NUCLEOTIDE SEQUENCE [LARGE SCALE GENOMIC DNA]</scope>
    <source>
        <strain evidence="6 7">TRM SA0054</strain>
    </source>
</reference>
<protein>
    <submittedName>
        <fullName evidence="6">DNA-binding response regulator</fullName>
    </submittedName>
</protein>
<keyword evidence="1" id="KW-0805">Transcription regulation</keyword>
<dbReference type="EMBL" id="PGGW01000058">
    <property type="protein sequence ID" value="PJE96356.1"/>
    <property type="molecule type" value="Genomic_DNA"/>
</dbReference>
<dbReference type="CDD" id="cd06170">
    <property type="entry name" value="LuxR_C_like"/>
    <property type="match status" value="1"/>
</dbReference>
<dbReference type="PANTHER" id="PTHR43214:SF24">
    <property type="entry name" value="TRANSCRIPTIONAL REGULATORY PROTEIN NARL-RELATED"/>
    <property type="match status" value="1"/>
</dbReference>
<dbReference type="PROSITE" id="PS50043">
    <property type="entry name" value="HTH_LUXR_2"/>
    <property type="match status" value="1"/>
</dbReference>
<feature type="compositionally biased region" description="Basic and acidic residues" evidence="4">
    <location>
        <begin position="215"/>
        <end position="238"/>
    </location>
</feature>
<sequence>MNMRVLLCCDESIMSAGIRALLNEQPDVQVVGHSSGRDCARITARSRPDIVLVISPALSIEHRRELAQLAAMAKVVLIPKAENTHRSLEAVRQGVSAVLAPDTSADELIHTLRTISSGEAMVIPKATRRALFSLPGSRDSDTASRLLGTLTPREAEVLLLLARGSSNTEIAGKLSVSEATVRSHVHHLLRKLNVESRTQAVALAYESGIMAAMEERAEGKSDPPAEFRFPGEKRAGERKGRRQGKSPGQAR</sequence>
<dbReference type="PANTHER" id="PTHR43214">
    <property type="entry name" value="TWO-COMPONENT RESPONSE REGULATOR"/>
    <property type="match status" value="1"/>
</dbReference>
<feature type="region of interest" description="Disordered" evidence="4">
    <location>
        <begin position="215"/>
        <end position="251"/>
    </location>
</feature>
<feature type="domain" description="HTH luxR-type" evidence="5">
    <location>
        <begin position="143"/>
        <end position="208"/>
    </location>
</feature>
<keyword evidence="7" id="KW-1185">Reference proteome</keyword>
<proteinExistence type="predicted"/>
<dbReference type="GO" id="GO:0006355">
    <property type="term" value="P:regulation of DNA-templated transcription"/>
    <property type="evidence" value="ECO:0007669"/>
    <property type="project" value="InterPro"/>
</dbReference>
<evidence type="ECO:0000259" key="5">
    <source>
        <dbReference type="PROSITE" id="PS50043"/>
    </source>
</evidence>
<evidence type="ECO:0000256" key="3">
    <source>
        <dbReference type="ARBA" id="ARBA00023163"/>
    </source>
</evidence>
<dbReference type="Gene3D" id="3.40.50.2300">
    <property type="match status" value="1"/>
</dbReference>
<evidence type="ECO:0000256" key="4">
    <source>
        <dbReference type="SAM" id="MobiDB-lite"/>
    </source>
</evidence>
<organism evidence="6 7">
    <name type="scientific">Streptomyces carminius</name>
    <dbReference type="NCBI Taxonomy" id="2665496"/>
    <lineage>
        <taxon>Bacteria</taxon>
        <taxon>Bacillati</taxon>
        <taxon>Actinomycetota</taxon>
        <taxon>Actinomycetes</taxon>
        <taxon>Kitasatosporales</taxon>
        <taxon>Streptomycetaceae</taxon>
        <taxon>Streptomyces</taxon>
    </lineage>
</organism>
<keyword evidence="3" id="KW-0804">Transcription</keyword>
<dbReference type="InterPro" id="IPR000792">
    <property type="entry name" value="Tscrpt_reg_LuxR_C"/>
</dbReference>
<dbReference type="SMART" id="SM00421">
    <property type="entry name" value="HTH_LUXR"/>
    <property type="match status" value="1"/>
</dbReference>
<evidence type="ECO:0000313" key="6">
    <source>
        <dbReference type="EMBL" id="PJE96356.1"/>
    </source>
</evidence>
<dbReference type="AlphaFoldDB" id="A0A2M8LWL2"/>
<evidence type="ECO:0000313" key="7">
    <source>
        <dbReference type="Proteomes" id="UP000230407"/>
    </source>
</evidence>
<dbReference type="InterPro" id="IPR039420">
    <property type="entry name" value="WalR-like"/>
</dbReference>
<dbReference type="PRINTS" id="PR00038">
    <property type="entry name" value="HTHLUXR"/>
</dbReference>
<comment type="caution">
    <text evidence="6">The sequence shown here is derived from an EMBL/GenBank/DDBJ whole genome shotgun (WGS) entry which is preliminary data.</text>
</comment>
<dbReference type="PROSITE" id="PS00622">
    <property type="entry name" value="HTH_LUXR_1"/>
    <property type="match status" value="1"/>
</dbReference>
<accession>A0A2M8LWL2</accession>
<dbReference type="Pfam" id="PF00196">
    <property type="entry name" value="GerE"/>
    <property type="match status" value="1"/>
</dbReference>
<dbReference type="GO" id="GO:0003677">
    <property type="term" value="F:DNA binding"/>
    <property type="evidence" value="ECO:0007669"/>
    <property type="project" value="UniProtKB-KW"/>
</dbReference>
<dbReference type="InterPro" id="IPR011006">
    <property type="entry name" value="CheY-like_superfamily"/>
</dbReference>
<dbReference type="SUPFAM" id="SSF46894">
    <property type="entry name" value="C-terminal effector domain of the bipartite response regulators"/>
    <property type="match status" value="1"/>
</dbReference>
<name>A0A2M8LWL2_9ACTN</name>
<dbReference type="RefSeq" id="WP_100202850.1">
    <property type="nucleotide sequence ID" value="NZ_PGGW01000058.1"/>
</dbReference>
<evidence type="ECO:0000256" key="2">
    <source>
        <dbReference type="ARBA" id="ARBA00023125"/>
    </source>
</evidence>
<dbReference type="InterPro" id="IPR016032">
    <property type="entry name" value="Sig_transdc_resp-reg_C-effctor"/>
</dbReference>